<proteinExistence type="predicted"/>
<gene>
    <name evidence="3" type="ORF">CDL15_Pgr026786</name>
</gene>
<sequence length="667" mass="75634">MQNGGESGGGGNSTQSNHHSVPVAIDPDLISELESQINAPPKLLSQLAGRSSCCIFRVPQSLAEINRKAYQPQIVSIGPYHHGNPKLRMIQEHKGRFLSDLLARPRTPPGSITLCDVLDTVYPLKESIRESYSEALDIDDRKLIEMIVLDGCFIIELFCKVGRLGPAETDDPLFKMAWVLPFLMRDLLRLENQIPYLVLKALFDRCIGNFTCTNTNTTNSSSSIGNNGDEGDQDRPSLAKLALVFFNYMVQRPVQVLGKYYDCEGKHLLDLFRQTYLPPKPELLRHPSKFLQLIQSARKLHLAGVEFKPKKSESFLDIDFKNGILEIPVLTIDDFSSSLFLNFVAYEQCYSDSSKYITTYATFMGCLINTPSDAGLLCDQKVVENYFGTDDEVARFFNNVGKDVVFDIHRSYLSRVFEDVNEYHRNNWHATRDCEFCNFSILPFNSCIITTDNDLSQLISTYPMFLADYKHVAIVEFKDDAAVDEILNGMEKLVSEIDFVKSFEWEQDTESQDILRHGFTHVFLMTFKEKEDFSAFLSHKNTSMEQPHLVIVVLLMEALGGTLGFVGIPLVHGHLLLSLATRQEYHNRHCCWYGPLQGPCVLSHLPWHYFCGVGLSEPRITLLGFRRLLLTVLEHATSTRLVTSASFFDAAGAVQRYPWLHNRHKPV</sequence>
<dbReference type="Proteomes" id="UP000197138">
    <property type="component" value="Unassembled WGS sequence"/>
</dbReference>
<dbReference type="InterPro" id="IPR004158">
    <property type="entry name" value="DUF247_pln"/>
</dbReference>
<feature type="compositionally biased region" description="Gly residues" evidence="1">
    <location>
        <begin position="1"/>
        <end position="12"/>
    </location>
</feature>
<feature type="region of interest" description="Disordered" evidence="1">
    <location>
        <begin position="1"/>
        <end position="21"/>
    </location>
</feature>
<dbReference type="InterPro" id="IPR013097">
    <property type="entry name" value="Dabb"/>
</dbReference>
<dbReference type="PANTHER" id="PTHR31170:SF21">
    <property type="match status" value="1"/>
</dbReference>
<dbReference type="SUPFAM" id="SSF54909">
    <property type="entry name" value="Dimeric alpha+beta barrel"/>
    <property type="match status" value="1"/>
</dbReference>
<accession>A0A218WM17</accession>
<comment type="caution">
    <text evidence="3">The sequence shown here is derived from an EMBL/GenBank/DDBJ whole genome shotgun (WGS) entry which is preliminary data.</text>
</comment>
<protein>
    <recommendedName>
        <fullName evidence="2">Stress-response A/B barrel domain-containing protein</fullName>
    </recommendedName>
</protein>
<dbReference type="PROSITE" id="PS51502">
    <property type="entry name" value="S_R_A_B_BARREL"/>
    <property type="match status" value="1"/>
</dbReference>
<evidence type="ECO:0000313" key="3">
    <source>
        <dbReference type="EMBL" id="OWM73686.1"/>
    </source>
</evidence>
<evidence type="ECO:0000259" key="2">
    <source>
        <dbReference type="PROSITE" id="PS51502"/>
    </source>
</evidence>
<dbReference type="PANTHER" id="PTHR31170">
    <property type="entry name" value="BNAC04G53230D PROTEIN"/>
    <property type="match status" value="1"/>
</dbReference>
<name>A0A218WM17_PUNGR</name>
<evidence type="ECO:0000256" key="1">
    <source>
        <dbReference type="SAM" id="MobiDB-lite"/>
    </source>
</evidence>
<evidence type="ECO:0000313" key="4">
    <source>
        <dbReference type="Proteomes" id="UP000197138"/>
    </source>
</evidence>
<dbReference type="Pfam" id="PF03140">
    <property type="entry name" value="DUF247"/>
    <property type="match status" value="1"/>
</dbReference>
<dbReference type="AlphaFoldDB" id="A0A218WM17"/>
<dbReference type="EMBL" id="MTKT01003950">
    <property type="protein sequence ID" value="OWM73686.1"/>
    <property type="molecule type" value="Genomic_DNA"/>
</dbReference>
<dbReference type="Gene3D" id="3.30.70.100">
    <property type="match status" value="1"/>
</dbReference>
<dbReference type="SMART" id="SM00886">
    <property type="entry name" value="Dabb"/>
    <property type="match status" value="1"/>
</dbReference>
<feature type="domain" description="Stress-response A/B barrel" evidence="2">
    <location>
        <begin position="469"/>
        <end position="574"/>
    </location>
</feature>
<dbReference type="Pfam" id="PF07876">
    <property type="entry name" value="Dabb"/>
    <property type="match status" value="1"/>
</dbReference>
<organism evidence="3 4">
    <name type="scientific">Punica granatum</name>
    <name type="common">Pomegranate</name>
    <dbReference type="NCBI Taxonomy" id="22663"/>
    <lineage>
        <taxon>Eukaryota</taxon>
        <taxon>Viridiplantae</taxon>
        <taxon>Streptophyta</taxon>
        <taxon>Embryophyta</taxon>
        <taxon>Tracheophyta</taxon>
        <taxon>Spermatophyta</taxon>
        <taxon>Magnoliopsida</taxon>
        <taxon>eudicotyledons</taxon>
        <taxon>Gunneridae</taxon>
        <taxon>Pentapetalae</taxon>
        <taxon>rosids</taxon>
        <taxon>malvids</taxon>
        <taxon>Myrtales</taxon>
        <taxon>Lythraceae</taxon>
        <taxon>Punica</taxon>
    </lineage>
</organism>
<reference evidence="4" key="1">
    <citation type="journal article" date="2017" name="Plant J.">
        <title>The pomegranate (Punica granatum L.) genome and the genomics of punicalagin biosynthesis.</title>
        <authorList>
            <person name="Qin G."/>
            <person name="Xu C."/>
            <person name="Ming R."/>
            <person name="Tang H."/>
            <person name="Guyot R."/>
            <person name="Kramer E.M."/>
            <person name="Hu Y."/>
            <person name="Yi X."/>
            <person name="Qi Y."/>
            <person name="Xu X."/>
            <person name="Gao Z."/>
            <person name="Pan H."/>
            <person name="Jian J."/>
            <person name="Tian Y."/>
            <person name="Yue Z."/>
            <person name="Xu Y."/>
        </authorList>
    </citation>
    <scope>NUCLEOTIDE SEQUENCE [LARGE SCALE GENOMIC DNA]</scope>
    <source>
        <strain evidence="4">cv. Dabenzi</strain>
    </source>
</reference>
<dbReference type="InterPro" id="IPR011008">
    <property type="entry name" value="Dimeric_a/b-barrel"/>
</dbReference>